<proteinExistence type="predicted"/>
<evidence type="ECO:0000256" key="3">
    <source>
        <dbReference type="SAM" id="MobiDB-lite"/>
    </source>
</evidence>
<dbReference type="Pfam" id="PF24681">
    <property type="entry name" value="Kelch_KLHDC2_KLHL20_DRC7"/>
    <property type="match status" value="1"/>
</dbReference>
<dbReference type="PANTHER" id="PTHR46344:SF27">
    <property type="entry name" value="KELCH REPEAT SUPERFAMILY PROTEIN"/>
    <property type="match status" value="1"/>
</dbReference>
<evidence type="ECO:0000313" key="4">
    <source>
        <dbReference type="EMBL" id="TNM94191.1"/>
    </source>
</evidence>
<dbReference type="PANTHER" id="PTHR46344">
    <property type="entry name" value="OS02G0202900 PROTEIN"/>
    <property type="match status" value="1"/>
</dbReference>
<evidence type="ECO:0000256" key="1">
    <source>
        <dbReference type="ARBA" id="ARBA00022441"/>
    </source>
</evidence>
<dbReference type="SMART" id="SM00612">
    <property type="entry name" value="Kelch"/>
    <property type="match status" value="3"/>
</dbReference>
<comment type="caution">
    <text evidence="4">The sequence shown here is derived from an EMBL/GenBank/DDBJ whole genome shotgun (WGS) entry which is preliminary data.</text>
</comment>
<dbReference type="AlphaFoldDB" id="A0A4Z2BPH9"/>
<keyword evidence="1" id="KW-0880">Kelch repeat</keyword>
<accession>A0A4Z2BPH9</accession>
<feature type="region of interest" description="Disordered" evidence="3">
    <location>
        <begin position="289"/>
        <end position="315"/>
    </location>
</feature>
<feature type="compositionally biased region" description="Basic and acidic residues" evidence="3">
    <location>
        <begin position="13"/>
        <end position="22"/>
    </location>
</feature>
<keyword evidence="2" id="KW-0677">Repeat</keyword>
<sequence length="315" mass="35297">MIQVVRDAFKGKLPEKTKKEGAEGEAEDGESPFPGFLNDSRRHGMFTRRFMLLINDTAAVAYDVGENECFLAAMSEQVPRNHVSLVSQRNQLFIIGGLFVDEENKDVPLQCYVYVLDPLTSDWVALPPMPSPRCLFSMGESENLLFAVAGKDLQTGESLDTVMCYDVDKALNKMFAYNHKQSEWREMAAMKTPRSMFGAVIHNGKIVVAGGVNEEGLTASCEAYDFASNKWEPFTEFPQERSSINLMSTDGSLYAVGGFAMVQMENKEVAPSEVTDVWHFTGQVVKDWKRKRGSGGRSDRGTGMKTEMRHWTLQR</sequence>
<protein>
    <submittedName>
        <fullName evidence="4">Uncharacterized protein</fullName>
    </submittedName>
</protein>
<dbReference type="SUPFAM" id="SSF117281">
    <property type="entry name" value="Kelch motif"/>
    <property type="match status" value="1"/>
</dbReference>
<dbReference type="Proteomes" id="UP000516260">
    <property type="component" value="Chromosome 2"/>
</dbReference>
<evidence type="ECO:0000256" key="2">
    <source>
        <dbReference type="ARBA" id="ARBA00022737"/>
    </source>
</evidence>
<keyword evidence="5" id="KW-1185">Reference proteome</keyword>
<feature type="compositionally biased region" description="Basic and acidic residues" evidence="3">
    <location>
        <begin position="297"/>
        <end position="315"/>
    </location>
</feature>
<dbReference type="Gene3D" id="2.120.10.80">
    <property type="entry name" value="Kelch-type beta propeller"/>
    <property type="match status" value="2"/>
</dbReference>
<evidence type="ECO:0000313" key="5">
    <source>
        <dbReference type="Proteomes" id="UP000516260"/>
    </source>
</evidence>
<dbReference type="EMBL" id="SWLE01000012">
    <property type="protein sequence ID" value="TNM94191.1"/>
    <property type="molecule type" value="Genomic_DNA"/>
</dbReference>
<reference evidence="4 5" key="1">
    <citation type="submission" date="2019-04" db="EMBL/GenBank/DDBJ databases">
        <title>The sequence and de novo assembly of Takifugu bimaculatus genome using PacBio and Hi-C technologies.</title>
        <authorList>
            <person name="Xu P."/>
            <person name="Liu B."/>
            <person name="Zhou Z."/>
        </authorList>
    </citation>
    <scope>NUCLEOTIDE SEQUENCE [LARGE SCALE GENOMIC DNA]</scope>
    <source>
        <strain evidence="4">TB-2018</strain>
        <tissue evidence="4">Muscle</tissue>
    </source>
</reference>
<feature type="region of interest" description="Disordered" evidence="3">
    <location>
        <begin position="13"/>
        <end position="35"/>
    </location>
</feature>
<name>A0A4Z2BPH9_9TELE</name>
<gene>
    <name evidence="4" type="ORF">fugu_002367</name>
</gene>
<dbReference type="InterPro" id="IPR015915">
    <property type="entry name" value="Kelch-typ_b-propeller"/>
</dbReference>
<organism evidence="4 5">
    <name type="scientific">Takifugu bimaculatus</name>
    <dbReference type="NCBI Taxonomy" id="433685"/>
    <lineage>
        <taxon>Eukaryota</taxon>
        <taxon>Metazoa</taxon>
        <taxon>Chordata</taxon>
        <taxon>Craniata</taxon>
        <taxon>Vertebrata</taxon>
        <taxon>Euteleostomi</taxon>
        <taxon>Actinopterygii</taxon>
        <taxon>Neopterygii</taxon>
        <taxon>Teleostei</taxon>
        <taxon>Neoteleostei</taxon>
        <taxon>Acanthomorphata</taxon>
        <taxon>Eupercaria</taxon>
        <taxon>Tetraodontiformes</taxon>
        <taxon>Tetradontoidea</taxon>
        <taxon>Tetraodontidae</taxon>
        <taxon>Takifugu</taxon>
    </lineage>
</organism>
<dbReference type="InterPro" id="IPR006652">
    <property type="entry name" value="Kelch_1"/>
</dbReference>